<reference evidence="2 3" key="1">
    <citation type="journal article" date="2018" name="Sci. Rep.">
        <title>Characterisation of pathogen-specific regions and novel effector candidates in Fusarium oxysporum f. sp. cepae.</title>
        <authorList>
            <person name="Armitage A.D."/>
            <person name="Taylor A."/>
            <person name="Sobczyk M.K."/>
            <person name="Baxter L."/>
            <person name="Greenfield B.P."/>
            <person name="Bates H.J."/>
            <person name="Wilson F."/>
            <person name="Jackson A.C."/>
            <person name="Ott S."/>
            <person name="Harrison R.J."/>
            <person name="Clarkson J.P."/>
        </authorList>
    </citation>
    <scope>NUCLEOTIDE SEQUENCE [LARGE SCALE GENOMIC DNA]</scope>
    <source>
        <strain evidence="2 3">Fo_A28</strain>
    </source>
</reference>
<accession>A0A420MZM0</accession>
<protein>
    <submittedName>
        <fullName evidence="2">Uncharacterized protein</fullName>
    </submittedName>
</protein>
<sequence>MMLVFLAPLITAAHLHLSSFFLVLAAASIAYRTAPIYALLLSSSPAPEMDIEQNKSSPGDESGGVGNDTDSGPLTPLFCTSVGGIRAMSANYCLGFVWAEMATAP</sequence>
<organism evidence="2 3">
    <name type="scientific">Fusarium oxysporum</name>
    <name type="common">Fusarium vascular wilt</name>
    <dbReference type="NCBI Taxonomy" id="5507"/>
    <lineage>
        <taxon>Eukaryota</taxon>
        <taxon>Fungi</taxon>
        <taxon>Dikarya</taxon>
        <taxon>Ascomycota</taxon>
        <taxon>Pezizomycotina</taxon>
        <taxon>Sordariomycetes</taxon>
        <taxon>Hypocreomycetidae</taxon>
        <taxon>Hypocreales</taxon>
        <taxon>Nectriaceae</taxon>
        <taxon>Fusarium</taxon>
        <taxon>Fusarium oxysporum species complex</taxon>
    </lineage>
</organism>
<evidence type="ECO:0000256" key="1">
    <source>
        <dbReference type="SAM" id="MobiDB-lite"/>
    </source>
</evidence>
<comment type="caution">
    <text evidence="2">The sequence shown here is derived from an EMBL/GenBank/DDBJ whole genome shotgun (WGS) entry which is preliminary data.</text>
</comment>
<dbReference type="EMBL" id="MRCY01001203">
    <property type="protein sequence ID" value="RKK73476.1"/>
    <property type="molecule type" value="Genomic_DNA"/>
</dbReference>
<evidence type="ECO:0000313" key="3">
    <source>
        <dbReference type="Proteomes" id="UP000285860"/>
    </source>
</evidence>
<feature type="region of interest" description="Disordered" evidence="1">
    <location>
        <begin position="49"/>
        <end position="72"/>
    </location>
</feature>
<proteinExistence type="predicted"/>
<evidence type="ECO:0000313" key="2">
    <source>
        <dbReference type="EMBL" id="RKK73476.1"/>
    </source>
</evidence>
<dbReference type="Proteomes" id="UP000285860">
    <property type="component" value="Unassembled WGS sequence"/>
</dbReference>
<name>A0A420MZM0_FUSOX</name>
<dbReference type="AlphaFoldDB" id="A0A420MZM0"/>
<gene>
    <name evidence="2" type="ORF">BFJ68_g18224</name>
</gene>